<feature type="domain" description="Suppressor of fused-like" evidence="1">
    <location>
        <begin position="39"/>
        <end position="194"/>
    </location>
</feature>
<accession>A0A1V9GDM6</accession>
<gene>
    <name evidence="2" type="ORF">A4R26_01605</name>
</gene>
<organism evidence="2 3">
    <name type="scientific">Niastella populi</name>
    <dbReference type="NCBI Taxonomy" id="550983"/>
    <lineage>
        <taxon>Bacteria</taxon>
        <taxon>Pseudomonadati</taxon>
        <taxon>Bacteroidota</taxon>
        <taxon>Chitinophagia</taxon>
        <taxon>Chitinophagales</taxon>
        <taxon>Chitinophagaceae</taxon>
        <taxon>Niastella</taxon>
    </lineage>
</organism>
<protein>
    <recommendedName>
        <fullName evidence="1">Suppressor of fused-like domain-containing protein</fullName>
    </recommendedName>
</protein>
<dbReference type="Proteomes" id="UP000192276">
    <property type="component" value="Unassembled WGS sequence"/>
</dbReference>
<name>A0A1V9GDM6_9BACT</name>
<dbReference type="EMBL" id="LWBP01000001">
    <property type="protein sequence ID" value="OQP68526.1"/>
    <property type="molecule type" value="Genomic_DNA"/>
</dbReference>
<comment type="caution">
    <text evidence="2">The sequence shown here is derived from an EMBL/GenBank/DDBJ whole genome shotgun (WGS) entry which is preliminary data.</text>
</comment>
<keyword evidence="3" id="KW-1185">Reference proteome</keyword>
<evidence type="ECO:0000313" key="3">
    <source>
        <dbReference type="Proteomes" id="UP000192276"/>
    </source>
</evidence>
<proteinExistence type="predicted"/>
<dbReference type="InterPro" id="IPR020941">
    <property type="entry name" value="SUFU-like_domain"/>
</dbReference>
<dbReference type="AlphaFoldDB" id="A0A1V9GDM6"/>
<sequence>MKTEAHTNILRSLTGHFGATPSLLWDPSDEAPQVGCAFFSAEKTGRPWGTLVTFGMSLTPMVMDERADETDMPRAEMIAYVNENETQLDDIANWLCWTGCFPFLQEPQTFLGWGHTIHMGNLFKDSELTTLLTLTSIVKADNEPVFRVENEDVGFLWLTFLTDAEYAYKKEHGVNAILDLFGGNNHPVALDRGRKSYV</sequence>
<dbReference type="Pfam" id="PF05076">
    <property type="entry name" value="SUFU"/>
    <property type="match status" value="1"/>
</dbReference>
<evidence type="ECO:0000313" key="2">
    <source>
        <dbReference type="EMBL" id="OQP68526.1"/>
    </source>
</evidence>
<evidence type="ECO:0000259" key="1">
    <source>
        <dbReference type="Pfam" id="PF05076"/>
    </source>
</evidence>
<reference evidence="3" key="1">
    <citation type="submission" date="2016-04" db="EMBL/GenBank/DDBJ databases">
        <authorList>
            <person name="Chen L."/>
            <person name="Zhuang W."/>
            <person name="Wang G."/>
        </authorList>
    </citation>
    <scope>NUCLEOTIDE SEQUENCE [LARGE SCALE GENOMIC DNA]</scope>
    <source>
        <strain evidence="3">208</strain>
    </source>
</reference>
<dbReference type="RefSeq" id="WP_081159069.1">
    <property type="nucleotide sequence ID" value="NZ_LWBP01000001.1"/>
</dbReference>
<dbReference type="OrthoDB" id="656524at2"/>